<dbReference type="GO" id="GO:0016740">
    <property type="term" value="F:transferase activity"/>
    <property type="evidence" value="ECO:0007669"/>
    <property type="project" value="UniProtKB-KW"/>
</dbReference>
<keyword evidence="1" id="KW-0808">Transferase</keyword>
<name>A0A3F3MNU0_ACIBA</name>
<gene>
    <name evidence="1" type="ORF">DOL94_08150</name>
</gene>
<evidence type="ECO:0000313" key="2">
    <source>
        <dbReference type="Proteomes" id="UP000248662"/>
    </source>
</evidence>
<dbReference type="Proteomes" id="UP000248662">
    <property type="component" value="Unassembled WGS sequence"/>
</dbReference>
<feature type="non-terminal residue" evidence="1">
    <location>
        <position position="1"/>
    </location>
</feature>
<proteinExistence type="predicted"/>
<protein>
    <submittedName>
        <fullName evidence="1">Glycosyl transferase</fullName>
    </submittedName>
</protein>
<sequence length="45" mass="5577">IYFNEQLESLENITHSKNFLKNLATRIKIKDLFKLIRYFIQYKLK</sequence>
<reference evidence="1 2" key="1">
    <citation type="submission" date="2018-06" db="EMBL/GenBank/DDBJ databases">
        <title>Carbapenemase-producing Acinetobacter spp. from environmental sources in an hospital from French Polynesia.</title>
        <authorList>
            <person name="Bonnin R.A."/>
            <person name="Levy M."/>
            <person name="Cuzon G."/>
            <person name="Dortet L."/>
            <person name="Naas T."/>
        </authorList>
    </citation>
    <scope>NUCLEOTIDE SEQUENCE [LARGE SCALE GENOMIC DNA]</scope>
    <source>
        <strain evidence="1 2">R10</strain>
    </source>
</reference>
<accession>A0A3F3MNU0</accession>
<dbReference type="EMBL" id="QKWF01000077">
    <property type="protein sequence ID" value="PZM17684.1"/>
    <property type="molecule type" value="Genomic_DNA"/>
</dbReference>
<dbReference type="AlphaFoldDB" id="A0A3F3MNU0"/>
<evidence type="ECO:0000313" key="1">
    <source>
        <dbReference type="EMBL" id="PZM17684.1"/>
    </source>
</evidence>
<comment type="caution">
    <text evidence="1">The sequence shown here is derived from an EMBL/GenBank/DDBJ whole genome shotgun (WGS) entry which is preliminary data.</text>
</comment>
<organism evidence="1 2">
    <name type="scientific">Acinetobacter baumannii</name>
    <dbReference type="NCBI Taxonomy" id="470"/>
    <lineage>
        <taxon>Bacteria</taxon>
        <taxon>Pseudomonadati</taxon>
        <taxon>Pseudomonadota</taxon>
        <taxon>Gammaproteobacteria</taxon>
        <taxon>Moraxellales</taxon>
        <taxon>Moraxellaceae</taxon>
        <taxon>Acinetobacter</taxon>
        <taxon>Acinetobacter calcoaceticus/baumannii complex</taxon>
    </lineage>
</organism>